<dbReference type="SUPFAM" id="SSF46785">
    <property type="entry name" value="Winged helix' DNA-binding domain"/>
    <property type="match status" value="1"/>
</dbReference>
<comment type="similarity">
    <text evidence="1">Belongs to the LysR transcriptional regulatory family.</text>
</comment>
<dbReference type="InterPro" id="IPR005119">
    <property type="entry name" value="LysR_subst-bd"/>
</dbReference>
<dbReference type="Pfam" id="PF00126">
    <property type="entry name" value="HTH_1"/>
    <property type="match status" value="1"/>
</dbReference>
<proteinExistence type="inferred from homology"/>
<dbReference type="InterPro" id="IPR000847">
    <property type="entry name" value="LysR_HTH_N"/>
</dbReference>
<keyword evidence="4" id="KW-0804">Transcription</keyword>
<evidence type="ECO:0000256" key="2">
    <source>
        <dbReference type="ARBA" id="ARBA00023015"/>
    </source>
</evidence>
<dbReference type="PROSITE" id="PS50931">
    <property type="entry name" value="HTH_LYSR"/>
    <property type="match status" value="1"/>
</dbReference>
<dbReference type="Gene3D" id="3.40.190.290">
    <property type="match status" value="1"/>
</dbReference>
<dbReference type="Gene3D" id="1.10.10.10">
    <property type="entry name" value="Winged helix-like DNA-binding domain superfamily/Winged helix DNA-binding domain"/>
    <property type="match status" value="1"/>
</dbReference>
<evidence type="ECO:0000256" key="4">
    <source>
        <dbReference type="ARBA" id="ARBA00023163"/>
    </source>
</evidence>
<keyword evidence="2" id="KW-0805">Transcription regulation</keyword>
<evidence type="ECO:0000313" key="7">
    <source>
        <dbReference type="Proteomes" id="UP000677126"/>
    </source>
</evidence>
<protein>
    <submittedName>
        <fullName evidence="6">LysR family transcriptional regulator</fullName>
    </submittedName>
</protein>
<name>A0ABX8E4Q8_9SPHN</name>
<dbReference type="PANTHER" id="PTHR30419:SF8">
    <property type="entry name" value="NITROGEN ASSIMILATION TRANSCRIPTIONAL ACTIVATOR-RELATED"/>
    <property type="match status" value="1"/>
</dbReference>
<reference evidence="6 7" key="1">
    <citation type="journal article" date="2021" name="Int. J. Syst. Evol. Microbiol.">
        <title>Novosphingobium decolorationis sp. nov., an aniline blue-decolourizing bacterium isolated from East Pacific sediment.</title>
        <authorList>
            <person name="Chen X."/>
            <person name="Dong B."/>
            <person name="Chen T."/>
            <person name="Ren N."/>
            <person name="Wang J."/>
            <person name="Xu Y."/>
            <person name="Yang J."/>
            <person name="Zhu S."/>
            <person name="Chen J."/>
        </authorList>
    </citation>
    <scope>NUCLEOTIDE SEQUENCE [LARGE SCALE GENOMIC DNA]</scope>
    <source>
        <strain evidence="6 7">502str22</strain>
    </source>
</reference>
<evidence type="ECO:0000256" key="3">
    <source>
        <dbReference type="ARBA" id="ARBA00023125"/>
    </source>
</evidence>
<dbReference type="RefSeq" id="WP_213503807.1">
    <property type="nucleotide sequence ID" value="NZ_CP054856.1"/>
</dbReference>
<dbReference type="InterPro" id="IPR036388">
    <property type="entry name" value="WH-like_DNA-bd_sf"/>
</dbReference>
<dbReference type="InterPro" id="IPR036390">
    <property type="entry name" value="WH_DNA-bd_sf"/>
</dbReference>
<dbReference type="Proteomes" id="UP000677126">
    <property type="component" value="Chromosome"/>
</dbReference>
<keyword evidence="3" id="KW-0238">DNA-binding</keyword>
<dbReference type="SUPFAM" id="SSF53850">
    <property type="entry name" value="Periplasmic binding protein-like II"/>
    <property type="match status" value="1"/>
</dbReference>
<evidence type="ECO:0000256" key="1">
    <source>
        <dbReference type="ARBA" id="ARBA00009437"/>
    </source>
</evidence>
<keyword evidence="7" id="KW-1185">Reference proteome</keyword>
<dbReference type="EMBL" id="CP054856">
    <property type="protein sequence ID" value="QVM83934.1"/>
    <property type="molecule type" value="Genomic_DNA"/>
</dbReference>
<evidence type="ECO:0000259" key="5">
    <source>
        <dbReference type="PROSITE" id="PS50931"/>
    </source>
</evidence>
<sequence>MPAFSRFLRYFMAVGRLGSIRKAADELNLSASAIDRQILNVEAELGMPLFERLPTGLKLTAAGELMMASAHQWEKGMTEVRARIEDLRGLKRGHVEIAVIDALTRGYIPETVHRIQRDYPGITISLRVLDNDSVRRAVAEGEVDCGIMFDPQSLRELNVRAYVEVVLGFVTPPGHPFGAREEARFSQCVGEPIIAPGEPLAVGQQVALLEAATSVPLERRVTSDNIQMISALVRQGAGIGILTSLDVMTEVQEGRLQFTRIAEPLLRPMTLALCTASTRTPSYAAALVLREIGNGYTRLDHRSALAGFGTDTAREAGE</sequence>
<dbReference type="InterPro" id="IPR050950">
    <property type="entry name" value="HTH-type_LysR_regulators"/>
</dbReference>
<dbReference type="Pfam" id="PF03466">
    <property type="entry name" value="LysR_substrate"/>
    <property type="match status" value="1"/>
</dbReference>
<accession>A0ABX8E4Q8</accession>
<gene>
    <name evidence="6" type="ORF">HT578_09715</name>
</gene>
<dbReference type="PANTHER" id="PTHR30419">
    <property type="entry name" value="HTH-TYPE TRANSCRIPTIONAL REGULATOR YBHD"/>
    <property type="match status" value="1"/>
</dbReference>
<evidence type="ECO:0000313" key="6">
    <source>
        <dbReference type="EMBL" id="QVM83934.1"/>
    </source>
</evidence>
<feature type="domain" description="HTH lysR-type" evidence="5">
    <location>
        <begin position="8"/>
        <end position="60"/>
    </location>
</feature>
<organism evidence="6 7">
    <name type="scientific">Novosphingobium decolorationis</name>
    <dbReference type="NCBI Taxonomy" id="2698673"/>
    <lineage>
        <taxon>Bacteria</taxon>
        <taxon>Pseudomonadati</taxon>
        <taxon>Pseudomonadota</taxon>
        <taxon>Alphaproteobacteria</taxon>
        <taxon>Sphingomonadales</taxon>
        <taxon>Sphingomonadaceae</taxon>
        <taxon>Novosphingobium</taxon>
    </lineage>
</organism>